<dbReference type="InterPro" id="IPR002491">
    <property type="entry name" value="ABC_transptr_periplasmic_BD"/>
</dbReference>
<organism evidence="3 4">
    <name type="scientific">Lacrimispora algidixylanolytica</name>
    <dbReference type="NCBI Taxonomy" id="94868"/>
    <lineage>
        <taxon>Bacteria</taxon>
        <taxon>Bacillati</taxon>
        <taxon>Bacillota</taxon>
        <taxon>Clostridia</taxon>
        <taxon>Lachnospirales</taxon>
        <taxon>Lachnospiraceae</taxon>
        <taxon>Lacrimispora</taxon>
    </lineage>
</organism>
<dbReference type="PROSITE" id="PS50983">
    <property type="entry name" value="FE_B12_PBP"/>
    <property type="match status" value="1"/>
</dbReference>
<dbReference type="GO" id="GO:0071281">
    <property type="term" value="P:cellular response to iron ion"/>
    <property type="evidence" value="ECO:0007669"/>
    <property type="project" value="TreeGrafter"/>
</dbReference>
<accession>A0A419SW42</accession>
<evidence type="ECO:0000313" key="4">
    <source>
        <dbReference type="Proteomes" id="UP000284277"/>
    </source>
</evidence>
<comment type="similarity">
    <text evidence="1">Belongs to the bacterial solute-binding protein 8 family.</text>
</comment>
<sequence length="298" mass="32891">MLLSGCNPKTEEPAPTLEGYRFADALGQEITVKNPKKVVALMGSFAETWLNAGGELTAVTDDAFDERGLALSKDMVTVGTYNSPNVEKIIGCSPDLVILSSETREHVAIKDTLKQAGIPSAYFQVTYFEDYLKMLKVCTDITGREDLYIKNGLEVKEKIDSIISKKSSLPSPSILFLVTYSGGAVVKNSESMTGKMLKDLGCNNIADEDKSLLKEFSMESIMKDDPDYIFVVPMGNDEALAKKNLKETIESNSAWNGLQAVKNGKYIILPKEKFLYKPDARWGESYEYLSKILSGEKS</sequence>
<dbReference type="InterPro" id="IPR050902">
    <property type="entry name" value="ABC_Transporter_SBP"/>
</dbReference>
<name>A0A419SW42_9FIRM</name>
<dbReference type="PANTHER" id="PTHR30535:SF34">
    <property type="entry name" value="MOLYBDATE-BINDING PROTEIN MOLA"/>
    <property type="match status" value="1"/>
</dbReference>
<dbReference type="Gene3D" id="3.40.50.1980">
    <property type="entry name" value="Nitrogenase molybdenum iron protein domain"/>
    <property type="match status" value="2"/>
</dbReference>
<feature type="domain" description="Fe/B12 periplasmic-binding" evidence="2">
    <location>
        <begin position="37"/>
        <end position="297"/>
    </location>
</feature>
<comment type="caution">
    <text evidence="3">The sequence shown here is derived from an EMBL/GenBank/DDBJ whole genome shotgun (WGS) entry which is preliminary data.</text>
</comment>
<dbReference type="OrthoDB" id="9816357at2"/>
<keyword evidence="4" id="KW-1185">Reference proteome</keyword>
<dbReference type="EMBL" id="MCIA01000032">
    <property type="protein sequence ID" value="RKD29463.1"/>
    <property type="molecule type" value="Genomic_DNA"/>
</dbReference>
<dbReference type="Pfam" id="PF01497">
    <property type="entry name" value="Peripla_BP_2"/>
    <property type="match status" value="1"/>
</dbReference>
<dbReference type="PANTHER" id="PTHR30535">
    <property type="entry name" value="VITAMIN B12-BINDING PROTEIN"/>
    <property type="match status" value="1"/>
</dbReference>
<gene>
    <name evidence="3" type="ORF">BET01_08080</name>
</gene>
<dbReference type="AlphaFoldDB" id="A0A419SW42"/>
<dbReference type="SUPFAM" id="SSF53807">
    <property type="entry name" value="Helical backbone' metal receptor"/>
    <property type="match status" value="1"/>
</dbReference>
<proteinExistence type="inferred from homology"/>
<evidence type="ECO:0000259" key="2">
    <source>
        <dbReference type="PROSITE" id="PS50983"/>
    </source>
</evidence>
<reference evidence="3 4" key="1">
    <citation type="submission" date="2016-08" db="EMBL/GenBank/DDBJ databases">
        <title>A new outlook on sporulation: Clostridium algidixylanolyticum.</title>
        <authorList>
            <person name="Poppleton D.I."/>
            <person name="Gribaldo S."/>
        </authorList>
    </citation>
    <scope>NUCLEOTIDE SEQUENCE [LARGE SCALE GENOMIC DNA]</scope>
    <source>
        <strain evidence="3 4">SPL73</strain>
    </source>
</reference>
<protein>
    <recommendedName>
        <fullName evidence="2">Fe/B12 periplasmic-binding domain-containing protein</fullName>
    </recommendedName>
</protein>
<evidence type="ECO:0000256" key="1">
    <source>
        <dbReference type="ARBA" id="ARBA00008814"/>
    </source>
</evidence>
<dbReference type="Proteomes" id="UP000284277">
    <property type="component" value="Unassembled WGS sequence"/>
</dbReference>
<evidence type="ECO:0000313" key="3">
    <source>
        <dbReference type="EMBL" id="RKD29463.1"/>
    </source>
</evidence>